<dbReference type="SUPFAM" id="SSF55729">
    <property type="entry name" value="Acyl-CoA N-acyltransferases (Nat)"/>
    <property type="match status" value="1"/>
</dbReference>
<dbReference type="InterPro" id="IPR016181">
    <property type="entry name" value="Acyl_CoA_acyltransferase"/>
</dbReference>
<dbReference type="InterPro" id="IPR000182">
    <property type="entry name" value="GNAT_dom"/>
</dbReference>
<reference evidence="2" key="1">
    <citation type="submission" date="2022-05" db="EMBL/GenBank/DDBJ databases">
        <title>An RpoN-dependent PEP-CTERM gene is involved in floc formation of an Aquincola tertiaricarbonis strain.</title>
        <authorList>
            <person name="Qiu D."/>
            <person name="Xia M."/>
        </authorList>
    </citation>
    <scope>NUCLEOTIDE SEQUENCE</scope>
    <source>
        <strain evidence="2">RN12</strain>
    </source>
</reference>
<dbReference type="Pfam" id="PF13302">
    <property type="entry name" value="Acetyltransf_3"/>
    <property type="match status" value="1"/>
</dbReference>
<dbReference type="Gene3D" id="3.40.630.30">
    <property type="match status" value="1"/>
</dbReference>
<dbReference type="InterPro" id="IPR051531">
    <property type="entry name" value="N-acetyltransferase"/>
</dbReference>
<dbReference type="PANTHER" id="PTHR43792:SF1">
    <property type="entry name" value="N-ACETYLTRANSFERASE DOMAIN-CONTAINING PROTEIN"/>
    <property type="match status" value="1"/>
</dbReference>
<keyword evidence="3" id="KW-1185">Reference proteome</keyword>
<evidence type="ECO:0000259" key="1">
    <source>
        <dbReference type="Pfam" id="PF13302"/>
    </source>
</evidence>
<gene>
    <name evidence="2" type="ORF">MW290_00970</name>
</gene>
<organism evidence="2 3">
    <name type="scientific">Aquincola tertiaricarbonis</name>
    <dbReference type="NCBI Taxonomy" id="391953"/>
    <lineage>
        <taxon>Bacteria</taxon>
        <taxon>Pseudomonadati</taxon>
        <taxon>Pseudomonadota</taxon>
        <taxon>Betaproteobacteria</taxon>
        <taxon>Burkholderiales</taxon>
        <taxon>Sphaerotilaceae</taxon>
        <taxon>Aquincola</taxon>
    </lineage>
</organism>
<evidence type="ECO:0000313" key="3">
    <source>
        <dbReference type="Proteomes" id="UP001056201"/>
    </source>
</evidence>
<feature type="domain" description="N-acetyltransferase" evidence="1">
    <location>
        <begin position="6"/>
        <end position="175"/>
    </location>
</feature>
<dbReference type="Proteomes" id="UP001056201">
    <property type="component" value="Chromosome 1"/>
</dbReference>
<sequence length="222" mass="24829">MPAEARLRLREFQPTDRAALVAMHREPRVRALLVDDMPLDDPRVAGLFIERMQAYYRRHEGLGIWCAEVWRPALSAAELADPEVHASLSDPALQALAQPRPHFAGWFNLMRMADDPSRIEIGCRLLPAYWGSGLVHEGGEQLLARAFEQLGLPELWAACHPQHRAVQHVLRTLGFADDGERPCDGTPARWFVMPAAAWPAVKATPRRTRLRQALLKAADAAA</sequence>
<proteinExistence type="predicted"/>
<protein>
    <submittedName>
        <fullName evidence="2">GNAT family N-acetyltransferase</fullName>
    </submittedName>
</protein>
<evidence type="ECO:0000313" key="2">
    <source>
        <dbReference type="EMBL" id="URI07229.1"/>
    </source>
</evidence>
<dbReference type="RefSeq" id="WP_250195494.1">
    <property type="nucleotide sequence ID" value="NZ_CP097635.1"/>
</dbReference>
<accession>A0ABY4S7L4</accession>
<dbReference type="PANTHER" id="PTHR43792">
    <property type="entry name" value="GNAT FAMILY, PUTATIVE (AFU_ORTHOLOGUE AFUA_3G00765)-RELATED-RELATED"/>
    <property type="match status" value="1"/>
</dbReference>
<dbReference type="EMBL" id="CP097635">
    <property type="protein sequence ID" value="URI07229.1"/>
    <property type="molecule type" value="Genomic_DNA"/>
</dbReference>
<name>A0ABY4S7L4_AQUTE</name>